<keyword evidence="2" id="KW-1185">Reference proteome</keyword>
<dbReference type="AlphaFoldDB" id="U6GLH8"/>
<protein>
    <submittedName>
        <fullName evidence="1">FK506-binding protein 1, putative</fullName>
    </submittedName>
</protein>
<dbReference type="OrthoDB" id="354237at2759"/>
<organism evidence="1 2">
    <name type="scientific">Eimeria acervulina</name>
    <name type="common">Coccidian parasite</name>
    <dbReference type="NCBI Taxonomy" id="5801"/>
    <lineage>
        <taxon>Eukaryota</taxon>
        <taxon>Sar</taxon>
        <taxon>Alveolata</taxon>
        <taxon>Apicomplexa</taxon>
        <taxon>Conoidasida</taxon>
        <taxon>Coccidia</taxon>
        <taxon>Eucoccidiorida</taxon>
        <taxon>Eimeriorina</taxon>
        <taxon>Eimeriidae</taxon>
        <taxon>Eimeria</taxon>
    </lineage>
</organism>
<name>U6GLH8_EIMAC</name>
<evidence type="ECO:0000313" key="1">
    <source>
        <dbReference type="EMBL" id="CDI80447.1"/>
    </source>
</evidence>
<dbReference type="Proteomes" id="UP000018050">
    <property type="component" value="Unassembled WGS sequence"/>
</dbReference>
<dbReference type="GeneID" id="25268353"/>
<proteinExistence type="predicted"/>
<reference evidence="1" key="1">
    <citation type="submission" date="2013-10" db="EMBL/GenBank/DDBJ databases">
        <title>Genomic analysis of the causative agents of coccidiosis in chickens.</title>
        <authorList>
            <person name="Reid A.J."/>
            <person name="Blake D."/>
            <person name="Billington K."/>
            <person name="Browne H."/>
            <person name="Dunn M."/>
            <person name="Hung S."/>
            <person name="Kawahara F."/>
            <person name="Miranda-Saavedra D."/>
            <person name="Mourier T."/>
            <person name="Nagra H."/>
            <person name="Otto T.D."/>
            <person name="Rawlings N."/>
            <person name="Sanchez A."/>
            <person name="Sanders M."/>
            <person name="Subramaniam C."/>
            <person name="Tay Y."/>
            <person name="Dear P."/>
            <person name="Doerig C."/>
            <person name="Gruber A."/>
            <person name="Parkinson J."/>
            <person name="Shirley M."/>
            <person name="Wan K.L."/>
            <person name="Berriman M."/>
            <person name="Tomley F."/>
            <person name="Pain A."/>
        </authorList>
    </citation>
    <scope>NUCLEOTIDE SEQUENCE</scope>
    <source>
        <strain evidence="1">Houghton</strain>
    </source>
</reference>
<accession>U6GLH8</accession>
<dbReference type="VEuPathDB" id="ToxoDB:EAH_00002830"/>
<reference evidence="1" key="2">
    <citation type="submission" date="2013-10" db="EMBL/GenBank/DDBJ databases">
        <authorList>
            <person name="Aslett M."/>
        </authorList>
    </citation>
    <scope>NUCLEOTIDE SEQUENCE</scope>
    <source>
        <strain evidence="1">Houghton</strain>
    </source>
</reference>
<sequence length="339" mass="37414">MADRIWQKGGHQINPQIRGEPYYHHTELLLGSNTPRRKFRHIVDDTVQGANEAWRRHHGGAYDGRQQDSAHFAASNSTRIIYNDTTEVSAQEGRGTRRLLRDYDSSWRSSGIIVFDSLKFLIKGMWSATATVFCCCVERLRDHHRRRQRQQRGKQQQQHNSTSCALQLITGRLVPAATLWPGRMGTGGEILLLFGGSYALVTTAARGFPQLSSRILVSGLETSFLGVTGFFLLTYVLRPQSGSPFPIGIQELFARSAQLVFPSSANTQTSPSQSSVLIMSPLTELKTSVVKPGSGPTVAKGQRVTVHATGSVLGADGTTKKFCGVRRDWVPSMGYPGQR</sequence>
<gene>
    <name evidence="1" type="ORF">EAH_00002830</name>
</gene>
<dbReference type="RefSeq" id="XP_013249616.1">
    <property type="nucleotide sequence ID" value="XM_013394162.1"/>
</dbReference>
<dbReference type="EMBL" id="HG671211">
    <property type="protein sequence ID" value="CDI80447.1"/>
    <property type="molecule type" value="Genomic_DNA"/>
</dbReference>
<evidence type="ECO:0000313" key="2">
    <source>
        <dbReference type="Proteomes" id="UP000018050"/>
    </source>
</evidence>